<dbReference type="SUPFAM" id="SSF56925">
    <property type="entry name" value="OMPA-like"/>
    <property type="match status" value="1"/>
</dbReference>
<dbReference type="OrthoDB" id="893738at2"/>
<keyword evidence="1" id="KW-0732">Signal</keyword>
<accession>A0A238VF37</accession>
<evidence type="ECO:0000256" key="1">
    <source>
        <dbReference type="SAM" id="SignalP"/>
    </source>
</evidence>
<dbReference type="InterPro" id="IPR025665">
    <property type="entry name" value="Beta-barrel_OMP_2"/>
</dbReference>
<dbReference type="EMBL" id="FZNT01000001">
    <property type="protein sequence ID" value="SNR32283.1"/>
    <property type="molecule type" value="Genomic_DNA"/>
</dbReference>
<dbReference type="RefSeq" id="WP_089379918.1">
    <property type="nucleotide sequence ID" value="NZ_FZNT01000001.1"/>
</dbReference>
<dbReference type="Pfam" id="PF13568">
    <property type="entry name" value="OMP_b-brl_2"/>
    <property type="match status" value="1"/>
</dbReference>
<name>A0A238VF37_9FLAO</name>
<dbReference type="AlphaFoldDB" id="A0A238VF37"/>
<feature type="domain" description="Outer membrane protein beta-barrel" evidence="2">
    <location>
        <begin position="21"/>
        <end position="243"/>
    </location>
</feature>
<sequence>MKNLNKILVVFFLLANVFSYAQTNKYGIRAGVGIPNLKSTDNNIYSKDYKSVTGFDGSLFADFGITEQFSIKAELGFLRKGGERNGWQPIPPTTLPPELVAFLPAGKPVYAEFDNKAVFSYLEIPILAKYEWDLGETWGVYVNGGPYIDFMLSPKQVTSGTSSLYYDEGKQAPVQVRANPQDPPADWFLVDLPPVDLTAETDISKDLGTIDFGAMFGVGVTAAISKHSELLLDIRGSYGLIPLQNDKDIYGTVHMGNLSFAVGYAYTFESKVQKPIKD</sequence>
<dbReference type="InterPro" id="IPR011250">
    <property type="entry name" value="OMP/PagP_B-barrel"/>
</dbReference>
<gene>
    <name evidence="3" type="ORF">SAMN06265371_101253</name>
</gene>
<organism evidence="3 4">
    <name type="scientific">Lutibacter agarilyticus</name>
    <dbReference type="NCBI Taxonomy" id="1109740"/>
    <lineage>
        <taxon>Bacteria</taxon>
        <taxon>Pseudomonadati</taxon>
        <taxon>Bacteroidota</taxon>
        <taxon>Flavobacteriia</taxon>
        <taxon>Flavobacteriales</taxon>
        <taxon>Flavobacteriaceae</taxon>
        <taxon>Lutibacter</taxon>
    </lineage>
</organism>
<proteinExistence type="predicted"/>
<evidence type="ECO:0000259" key="2">
    <source>
        <dbReference type="Pfam" id="PF13568"/>
    </source>
</evidence>
<evidence type="ECO:0000313" key="3">
    <source>
        <dbReference type="EMBL" id="SNR32283.1"/>
    </source>
</evidence>
<feature type="chain" id="PRO_5012059652" evidence="1">
    <location>
        <begin position="22"/>
        <end position="278"/>
    </location>
</feature>
<feature type="signal peptide" evidence="1">
    <location>
        <begin position="1"/>
        <end position="21"/>
    </location>
</feature>
<protein>
    <submittedName>
        <fullName evidence="3">Outer membrane protein beta-barrel domain-containing protein</fullName>
    </submittedName>
</protein>
<keyword evidence="4" id="KW-1185">Reference proteome</keyword>
<evidence type="ECO:0000313" key="4">
    <source>
        <dbReference type="Proteomes" id="UP000198384"/>
    </source>
</evidence>
<dbReference type="Proteomes" id="UP000198384">
    <property type="component" value="Unassembled WGS sequence"/>
</dbReference>
<reference evidence="3 4" key="1">
    <citation type="submission" date="2017-06" db="EMBL/GenBank/DDBJ databases">
        <authorList>
            <person name="Kim H.J."/>
            <person name="Triplett B.A."/>
        </authorList>
    </citation>
    <scope>NUCLEOTIDE SEQUENCE [LARGE SCALE GENOMIC DNA]</scope>
    <source>
        <strain evidence="3 4">DSM 29150</strain>
    </source>
</reference>